<comment type="similarity">
    <text evidence="2 4">Belongs to the pseudouridine synthase RluA family.</text>
</comment>
<dbReference type="Gene3D" id="3.30.2350.10">
    <property type="entry name" value="Pseudouridine synthase"/>
    <property type="match status" value="1"/>
</dbReference>
<dbReference type="PROSITE" id="PS01129">
    <property type="entry name" value="PSI_RLU"/>
    <property type="match status" value="1"/>
</dbReference>
<evidence type="ECO:0000256" key="2">
    <source>
        <dbReference type="ARBA" id="ARBA00010876"/>
    </source>
</evidence>
<keyword evidence="7" id="KW-1185">Reference proteome</keyword>
<evidence type="ECO:0000313" key="7">
    <source>
        <dbReference type="Proteomes" id="UP001351900"/>
    </source>
</evidence>
<organism evidence="6 7">
    <name type="scientific">Microbacterium schleiferi</name>
    <dbReference type="NCBI Taxonomy" id="69362"/>
    <lineage>
        <taxon>Bacteria</taxon>
        <taxon>Bacillati</taxon>
        <taxon>Actinomycetota</taxon>
        <taxon>Actinomycetes</taxon>
        <taxon>Micrococcales</taxon>
        <taxon>Microbacteriaceae</taxon>
        <taxon>Microbacterium</taxon>
    </lineage>
</organism>
<dbReference type="InterPro" id="IPR020103">
    <property type="entry name" value="PsdUridine_synth_cat_dom_sf"/>
</dbReference>
<dbReference type="NCBIfam" id="TIGR00005">
    <property type="entry name" value="rluA_subfam"/>
    <property type="match status" value="1"/>
</dbReference>
<feature type="domain" description="Pseudouridine synthase RsuA/RluA-like" evidence="5">
    <location>
        <begin position="88"/>
        <end position="242"/>
    </location>
</feature>
<dbReference type="EC" id="5.4.99.-" evidence="4"/>
<dbReference type="InterPro" id="IPR006224">
    <property type="entry name" value="PsdUridine_synth_RluA-like_CS"/>
</dbReference>
<gene>
    <name evidence="6" type="ORF">V2V91_05540</name>
</gene>
<sequence>MPARMLPVPDGLDGARVDAGVAKMLGFSRSFAAEVAEAGGVSESGRILGKSDRLTAGTVLEVEWTDRREPEVIPVVVPGFGIVYDDDDIVVVDKPAGVAAHPSVGWEGPTVLGALAAAGFQIATSGAPERQGVVHRLDVGTSGLMVVAKSEHAYGVLKAAFKDRTVEKIYHAVVQGHPDPLAGTIDAPIGRHPSHSWKFAVTPDGKPSITHYETIEAFPGASLLEIHLETGRTHQIRVHMAAHRHPCVGDPLYGADPTMSERLGLTRQWLHAHTLAFAHPSTREWVSFDSPYAPDLAHALAILRGEDLA</sequence>
<reference evidence="6 7" key="1">
    <citation type="submission" date="2024-01" db="EMBL/GenBank/DDBJ databases">
        <title>the genome sequence of strain Microbacterium schleiferi NBRC 15075.</title>
        <authorList>
            <person name="Ding Y."/>
            <person name="Zhang G."/>
        </authorList>
    </citation>
    <scope>NUCLEOTIDE SEQUENCE [LARGE SCALE GENOMIC DNA]</scope>
    <source>
        <strain evidence="6 7">NBRC 15075</strain>
    </source>
</reference>
<dbReference type="InterPro" id="IPR006225">
    <property type="entry name" value="PsdUridine_synth_RluC/D"/>
</dbReference>
<protein>
    <recommendedName>
        <fullName evidence="4">Pseudouridine synthase</fullName>
        <ecNumber evidence="4">5.4.99.-</ecNumber>
    </recommendedName>
</protein>
<dbReference type="PANTHER" id="PTHR21600:SF44">
    <property type="entry name" value="RIBOSOMAL LARGE SUBUNIT PSEUDOURIDINE SYNTHASE D"/>
    <property type="match status" value="1"/>
</dbReference>
<proteinExistence type="inferred from homology"/>
<dbReference type="InterPro" id="IPR006145">
    <property type="entry name" value="PsdUridine_synth_RsuA/RluA"/>
</dbReference>
<accession>A0ABU7V4J4</accession>
<dbReference type="CDD" id="cd02869">
    <property type="entry name" value="PseudoU_synth_RluA_like"/>
    <property type="match status" value="1"/>
</dbReference>
<keyword evidence="3 4" id="KW-0413">Isomerase</keyword>
<comment type="function">
    <text evidence="4">Responsible for synthesis of pseudouridine from uracil.</text>
</comment>
<comment type="caution">
    <text evidence="6">The sequence shown here is derived from an EMBL/GenBank/DDBJ whole genome shotgun (WGS) entry which is preliminary data.</text>
</comment>
<comment type="catalytic activity">
    <reaction evidence="1 4">
        <text>a uridine in RNA = a pseudouridine in RNA</text>
        <dbReference type="Rhea" id="RHEA:48348"/>
        <dbReference type="Rhea" id="RHEA-COMP:12068"/>
        <dbReference type="Rhea" id="RHEA-COMP:12069"/>
        <dbReference type="ChEBI" id="CHEBI:65314"/>
        <dbReference type="ChEBI" id="CHEBI:65315"/>
    </reaction>
</comment>
<dbReference type="Proteomes" id="UP001351900">
    <property type="component" value="Unassembled WGS sequence"/>
</dbReference>
<evidence type="ECO:0000259" key="5">
    <source>
        <dbReference type="Pfam" id="PF00849"/>
    </source>
</evidence>
<evidence type="ECO:0000256" key="3">
    <source>
        <dbReference type="ARBA" id="ARBA00023235"/>
    </source>
</evidence>
<dbReference type="Pfam" id="PF00849">
    <property type="entry name" value="PseudoU_synth_2"/>
    <property type="match status" value="1"/>
</dbReference>
<evidence type="ECO:0000256" key="1">
    <source>
        <dbReference type="ARBA" id="ARBA00000073"/>
    </source>
</evidence>
<dbReference type="EMBL" id="JAZHOV010000003">
    <property type="protein sequence ID" value="MEF2254599.1"/>
    <property type="molecule type" value="Genomic_DNA"/>
</dbReference>
<dbReference type="RefSeq" id="WP_292708350.1">
    <property type="nucleotide sequence ID" value="NZ_BAAAUO010000004.1"/>
</dbReference>
<dbReference type="SUPFAM" id="SSF55120">
    <property type="entry name" value="Pseudouridine synthase"/>
    <property type="match status" value="1"/>
</dbReference>
<dbReference type="PANTHER" id="PTHR21600">
    <property type="entry name" value="MITOCHONDRIAL RNA PSEUDOURIDINE SYNTHASE"/>
    <property type="match status" value="1"/>
</dbReference>
<dbReference type="InterPro" id="IPR050188">
    <property type="entry name" value="RluA_PseudoU_synthase"/>
</dbReference>
<name>A0ABU7V4J4_9MICO</name>
<evidence type="ECO:0000313" key="6">
    <source>
        <dbReference type="EMBL" id="MEF2254599.1"/>
    </source>
</evidence>
<evidence type="ECO:0000256" key="4">
    <source>
        <dbReference type="RuleBase" id="RU362028"/>
    </source>
</evidence>